<accession>A0A1W2CLE1</accession>
<protein>
    <submittedName>
        <fullName evidence="3">Lysophospholipase L1</fullName>
    </submittedName>
</protein>
<evidence type="ECO:0000313" key="3">
    <source>
        <dbReference type="EMBL" id="SMC86067.1"/>
    </source>
</evidence>
<dbReference type="InterPro" id="IPR013830">
    <property type="entry name" value="SGNH_hydro"/>
</dbReference>
<dbReference type="PANTHER" id="PTHR30383:SF5">
    <property type="entry name" value="SGNH HYDROLASE-TYPE ESTERASE DOMAIN-CONTAINING PROTEIN"/>
    <property type="match status" value="1"/>
</dbReference>
<dbReference type="Proteomes" id="UP000192678">
    <property type="component" value="Unassembled WGS sequence"/>
</dbReference>
<keyword evidence="4" id="KW-1185">Reference proteome</keyword>
<dbReference type="InterPro" id="IPR051532">
    <property type="entry name" value="Ester_Hydrolysis_Enzymes"/>
</dbReference>
<evidence type="ECO:0000259" key="2">
    <source>
        <dbReference type="Pfam" id="PF13472"/>
    </source>
</evidence>
<organism evidence="3 4">
    <name type="scientific">Pedobacter nyackensis</name>
    <dbReference type="NCBI Taxonomy" id="475255"/>
    <lineage>
        <taxon>Bacteria</taxon>
        <taxon>Pseudomonadati</taxon>
        <taxon>Bacteroidota</taxon>
        <taxon>Sphingobacteriia</taxon>
        <taxon>Sphingobacteriales</taxon>
        <taxon>Sphingobacteriaceae</taxon>
        <taxon>Pedobacter</taxon>
    </lineage>
</organism>
<dbReference type="EMBL" id="FWYB01000004">
    <property type="protein sequence ID" value="SMC86067.1"/>
    <property type="molecule type" value="Genomic_DNA"/>
</dbReference>
<feature type="signal peptide" evidence="1">
    <location>
        <begin position="1"/>
        <end position="26"/>
    </location>
</feature>
<feature type="domain" description="SGNH hydrolase-type esterase" evidence="2">
    <location>
        <begin position="60"/>
        <end position="221"/>
    </location>
</feature>
<reference evidence="3 4" key="1">
    <citation type="submission" date="2017-04" db="EMBL/GenBank/DDBJ databases">
        <authorList>
            <person name="Afonso C.L."/>
            <person name="Miller P.J."/>
            <person name="Scott M.A."/>
            <person name="Spackman E."/>
            <person name="Goraichik I."/>
            <person name="Dimitrov K.M."/>
            <person name="Suarez D.L."/>
            <person name="Swayne D.E."/>
        </authorList>
    </citation>
    <scope>NUCLEOTIDE SEQUENCE [LARGE SCALE GENOMIC DNA]</scope>
    <source>
        <strain evidence="3 4">DSM 19625</strain>
    </source>
</reference>
<dbReference type="Gene3D" id="3.40.50.1110">
    <property type="entry name" value="SGNH hydrolase"/>
    <property type="match status" value="1"/>
</dbReference>
<dbReference type="AlphaFoldDB" id="A0A1W2CLE1"/>
<dbReference type="STRING" id="475255.SAMN04488101_10447"/>
<dbReference type="PANTHER" id="PTHR30383">
    <property type="entry name" value="THIOESTERASE 1/PROTEASE 1/LYSOPHOSPHOLIPASE L1"/>
    <property type="match status" value="1"/>
</dbReference>
<dbReference type="Pfam" id="PF13472">
    <property type="entry name" value="Lipase_GDSL_2"/>
    <property type="match status" value="1"/>
</dbReference>
<sequence>MNCNMIKIRMFMAACCLLGTSGVANAQNAVKIDSNYANYYYKQRVEYFNKMPHVKNEIVFLGNSITERGEWQEILSGYRYPIVNRGVGGDNSFGILARMDEILAAKPKAIFLMDGINDLFRNLPNEVSIYNYKRIIRKIKKDSPKTKIYIESALPINEEMTKEPYTKGRSKMVPVLNEKIKKLAEEERITYINIVPLFADENGNLRKEVTMDGVHLKASAYIDWVAYLKELKYL</sequence>
<evidence type="ECO:0000313" key="4">
    <source>
        <dbReference type="Proteomes" id="UP000192678"/>
    </source>
</evidence>
<dbReference type="InterPro" id="IPR036514">
    <property type="entry name" value="SGNH_hydro_sf"/>
</dbReference>
<proteinExistence type="predicted"/>
<keyword evidence="1" id="KW-0732">Signal</keyword>
<dbReference type="GO" id="GO:0004622">
    <property type="term" value="F:phosphatidylcholine lysophospholipase activity"/>
    <property type="evidence" value="ECO:0007669"/>
    <property type="project" value="TreeGrafter"/>
</dbReference>
<gene>
    <name evidence="3" type="ORF">SAMN04488101_10447</name>
</gene>
<evidence type="ECO:0000256" key="1">
    <source>
        <dbReference type="SAM" id="SignalP"/>
    </source>
</evidence>
<name>A0A1W2CLE1_9SPHI</name>
<feature type="chain" id="PRO_5013252615" evidence="1">
    <location>
        <begin position="27"/>
        <end position="234"/>
    </location>
</feature>
<dbReference type="SUPFAM" id="SSF52266">
    <property type="entry name" value="SGNH hydrolase"/>
    <property type="match status" value="1"/>
</dbReference>